<reference evidence="1" key="2">
    <citation type="journal article" date="2021" name="Syst. Appl. Microbiol.">
        <title>Roseomonas hellenica sp. nov., isolated from roots of wild-growing Alkanna tinctoria.</title>
        <authorList>
            <person name="Rat A."/>
            <person name="Naranjo H.D."/>
            <person name="Lebbe L."/>
            <person name="Cnockaert M."/>
            <person name="Krigas N."/>
            <person name="Grigoriadou K."/>
            <person name="Maloupa E."/>
            <person name="Willems A."/>
        </authorList>
    </citation>
    <scope>NUCLEOTIDE SEQUENCE</scope>
    <source>
        <strain evidence="1">LMG 31231</strain>
    </source>
</reference>
<dbReference type="AlphaFoldDB" id="A0A9X9WXF6"/>
<dbReference type="Proteomes" id="UP001138751">
    <property type="component" value="Unassembled WGS sequence"/>
</dbReference>
<dbReference type="EMBL" id="JAAEDM010000027">
    <property type="protein sequence ID" value="MBR0671835.1"/>
    <property type="molecule type" value="Genomic_DNA"/>
</dbReference>
<protein>
    <submittedName>
        <fullName evidence="1">Uncharacterized protein</fullName>
    </submittedName>
</protein>
<organism evidence="1 2">
    <name type="scientific">Neoroseomonas soli</name>
    <dbReference type="NCBI Taxonomy" id="1081025"/>
    <lineage>
        <taxon>Bacteria</taxon>
        <taxon>Pseudomonadati</taxon>
        <taxon>Pseudomonadota</taxon>
        <taxon>Alphaproteobacteria</taxon>
        <taxon>Acetobacterales</taxon>
        <taxon>Acetobacteraceae</taxon>
        <taxon>Neoroseomonas</taxon>
    </lineage>
</organism>
<name>A0A9X9WXF6_9PROT</name>
<dbReference type="RefSeq" id="WP_211862211.1">
    <property type="nucleotide sequence ID" value="NZ_JAAEDM010000027.1"/>
</dbReference>
<evidence type="ECO:0000313" key="2">
    <source>
        <dbReference type="Proteomes" id="UP001138751"/>
    </source>
</evidence>
<gene>
    <name evidence="1" type="ORF">GXW76_11695</name>
</gene>
<reference evidence="1" key="1">
    <citation type="submission" date="2020-01" db="EMBL/GenBank/DDBJ databases">
        <authorList>
            <person name="Rat A."/>
        </authorList>
    </citation>
    <scope>NUCLEOTIDE SEQUENCE</scope>
    <source>
        <strain evidence="1">LMG 31231</strain>
    </source>
</reference>
<comment type="caution">
    <text evidence="1">The sequence shown here is derived from an EMBL/GenBank/DDBJ whole genome shotgun (WGS) entry which is preliminary data.</text>
</comment>
<accession>A0A9X9WXF6</accession>
<sequence>MSSQLVAALHHEERAIVAELRASKPFQRLEGIRRLLEMYDTQPSVMVGLEISPAMEPERAAAPVIHIAPAAAAAAVASPSSVPPTIAQAIAMPGPVAVMAEATVAESAHAAPVGAGMPGESASVVSSVRAALLGIGKA</sequence>
<evidence type="ECO:0000313" key="1">
    <source>
        <dbReference type="EMBL" id="MBR0671835.1"/>
    </source>
</evidence>
<keyword evidence="2" id="KW-1185">Reference proteome</keyword>
<proteinExistence type="predicted"/>